<keyword evidence="2" id="KW-0812">Transmembrane</keyword>
<dbReference type="Proteomes" id="UP001556367">
    <property type="component" value="Unassembled WGS sequence"/>
</dbReference>
<feature type="region of interest" description="Disordered" evidence="1">
    <location>
        <begin position="451"/>
        <end position="572"/>
    </location>
</feature>
<feature type="compositionally biased region" description="Low complexity" evidence="1">
    <location>
        <begin position="1"/>
        <end position="21"/>
    </location>
</feature>
<feature type="compositionally biased region" description="Basic and acidic residues" evidence="1">
    <location>
        <begin position="343"/>
        <end position="354"/>
    </location>
</feature>
<sequence length="615" mass="63199">MRPITRASASTWSSTPTAPSRPSSPSPPLSSPAMSSPPRPPRRRRFPSTVLVPLLLSSLLAKPCAAQMAKQWQWQFSTAFSDRLPSCQDLQILIKPWDIKVDNATHSVPPFYMRSFAIGGVPRTTLIGSDENNLRWTPDQPIGSKLLLNVVDSNQSSGGVPPNLYTLVAGQSTQCIKIPPSPPSFTVTANVTDTIQTCEPWGLSISGGLPPYNITLAAVNSPIITNVTLGSTDDHFTYIDRADPNSELMLAVNDATGAFASGTPIVKTAGSTNVDCVGLVSRGGNSTEIAQQVASAALAAAAAKRKRNIGIGVGVAIAALVVIALIFVNFFWWRKRQTRQKIRKEEERARRWDGGEAGSAGGGQMLDIAAFPHDAQGSPRSTKSAEAGYHLTSLSSGGGGSPHLANGTGTGLSSGVGSLGNSSVALASAHYADAGPFDPYRAHEDSAAVNSGAGAAAARPTSAGSAGSGNGNLTSRPSFAAFPTSSSRAKLSKAAEAASGHRPSSAIGAGAGPSTADSSTAFIPGSTAPAHSGTSSPPSATLTLGPSLNRGPSFNTQASGVTGVEGDVDDGTPRADEIVFQHRDGGVVRELPPPYADRGLLNGAAGAQERNAGLR</sequence>
<reference evidence="4" key="1">
    <citation type="submission" date="2024-06" db="EMBL/GenBank/DDBJ databases">
        <title>Multi-omics analyses provide insights into the biosynthesis of the anticancer antibiotic pleurotin in Hohenbuehelia grisea.</title>
        <authorList>
            <person name="Weaver J.A."/>
            <person name="Alberti F."/>
        </authorList>
    </citation>
    <scope>NUCLEOTIDE SEQUENCE [LARGE SCALE GENOMIC DNA]</scope>
    <source>
        <strain evidence="4">T-177</strain>
    </source>
</reference>
<feature type="compositionally biased region" description="Low complexity" evidence="1">
    <location>
        <begin position="451"/>
        <end position="465"/>
    </location>
</feature>
<gene>
    <name evidence="3" type="ORF">HGRIS_010775</name>
</gene>
<feature type="transmembrane region" description="Helical" evidence="2">
    <location>
        <begin position="309"/>
        <end position="333"/>
    </location>
</feature>
<feature type="compositionally biased region" description="Pro residues" evidence="1">
    <location>
        <begin position="22"/>
        <end position="39"/>
    </location>
</feature>
<proteinExistence type="predicted"/>
<evidence type="ECO:0000313" key="4">
    <source>
        <dbReference type="Proteomes" id="UP001556367"/>
    </source>
</evidence>
<feature type="region of interest" description="Disordered" evidence="1">
    <location>
        <begin position="390"/>
        <end position="409"/>
    </location>
</feature>
<feature type="compositionally biased region" description="Polar residues" evidence="1">
    <location>
        <begin position="532"/>
        <end position="559"/>
    </location>
</feature>
<protein>
    <submittedName>
        <fullName evidence="3">Uncharacterized protein</fullName>
    </submittedName>
</protein>
<evidence type="ECO:0000256" key="2">
    <source>
        <dbReference type="SAM" id="Phobius"/>
    </source>
</evidence>
<feature type="compositionally biased region" description="Polar residues" evidence="1">
    <location>
        <begin position="473"/>
        <end position="489"/>
    </location>
</feature>
<keyword evidence="2" id="KW-0472">Membrane</keyword>
<accession>A0ABR3IY27</accession>
<feature type="region of interest" description="Disordered" evidence="1">
    <location>
        <begin position="1"/>
        <end position="45"/>
    </location>
</feature>
<feature type="region of interest" description="Disordered" evidence="1">
    <location>
        <begin position="593"/>
        <end position="615"/>
    </location>
</feature>
<dbReference type="EMBL" id="JASNQZ010000014">
    <property type="protein sequence ID" value="KAL0948159.1"/>
    <property type="molecule type" value="Genomic_DNA"/>
</dbReference>
<name>A0ABR3IY27_9AGAR</name>
<keyword evidence="2" id="KW-1133">Transmembrane helix</keyword>
<evidence type="ECO:0000313" key="3">
    <source>
        <dbReference type="EMBL" id="KAL0948159.1"/>
    </source>
</evidence>
<organism evidence="3 4">
    <name type="scientific">Hohenbuehelia grisea</name>
    <dbReference type="NCBI Taxonomy" id="104357"/>
    <lineage>
        <taxon>Eukaryota</taxon>
        <taxon>Fungi</taxon>
        <taxon>Dikarya</taxon>
        <taxon>Basidiomycota</taxon>
        <taxon>Agaricomycotina</taxon>
        <taxon>Agaricomycetes</taxon>
        <taxon>Agaricomycetidae</taxon>
        <taxon>Agaricales</taxon>
        <taxon>Pleurotineae</taxon>
        <taxon>Pleurotaceae</taxon>
        <taxon>Hohenbuehelia</taxon>
    </lineage>
</organism>
<feature type="region of interest" description="Disordered" evidence="1">
    <location>
        <begin position="342"/>
        <end position="363"/>
    </location>
</feature>
<comment type="caution">
    <text evidence="3">The sequence shown here is derived from an EMBL/GenBank/DDBJ whole genome shotgun (WGS) entry which is preliminary data.</text>
</comment>
<evidence type="ECO:0000256" key="1">
    <source>
        <dbReference type="SAM" id="MobiDB-lite"/>
    </source>
</evidence>
<keyword evidence="4" id="KW-1185">Reference proteome</keyword>